<dbReference type="GO" id="GO:0008168">
    <property type="term" value="F:methyltransferase activity"/>
    <property type="evidence" value="ECO:0007669"/>
    <property type="project" value="UniProtKB-KW"/>
</dbReference>
<evidence type="ECO:0000259" key="1">
    <source>
        <dbReference type="Pfam" id="PF13847"/>
    </source>
</evidence>
<accession>A0A2U1K1T8</accession>
<name>A0A2U1K1T8_9BACI</name>
<keyword evidence="3" id="KW-1185">Reference proteome</keyword>
<dbReference type="EMBL" id="QCZG01000018">
    <property type="protein sequence ID" value="PWA11154.1"/>
    <property type="molecule type" value="Genomic_DNA"/>
</dbReference>
<dbReference type="GO" id="GO:0032259">
    <property type="term" value="P:methylation"/>
    <property type="evidence" value="ECO:0007669"/>
    <property type="project" value="UniProtKB-KW"/>
</dbReference>
<dbReference type="Gene3D" id="3.40.50.150">
    <property type="entry name" value="Vaccinia Virus protein VP39"/>
    <property type="match status" value="1"/>
</dbReference>
<dbReference type="Pfam" id="PF13847">
    <property type="entry name" value="Methyltransf_31"/>
    <property type="match status" value="1"/>
</dbReference>
<organism evidence="2 3">
    <name type="scientific">Pueribacillus theae</name>
    <dbReference type="NCBI Taxonomy" id="2171751"/>
    <lineage>
        <taxon>Bacteria</taxon>
        <taxon>Bacillati</taxon>
        <taxon>Bacillota</taxon>
        <taxon>Bacilli</taxon>
        <taxon>Bacillales</taxon>
        <taxon>Bacillaceae</taxon>
        <taxon>Pueribacillus</taxon>
    </lineage>
</organism>
<dbReference type="InterPro" id="IPR029063">
    <property type="entry name" value="SAM-dependent_MTases_sf"/>
</dbReference>
<gene>
    <name evidence="2" type="ORF">DCC39_09965</name>
</gene>
<evidence type="ECO:0000313" key="3">
    <source>
        <dbReference type="Proteomes" id="UP000245998"/>
    </source>
</evidence>
<dbReference type="PANTHER" id="PTHR43861">
    <property type="entry name" value="TRANS-ACONITATE 2-METHYLTRANSFERASE-RELATED"/>
    <property type="match status" value="1"/>
</dbReference>
<feature type="domain" description="Methyltransferase" evidence="1">
    <location>
        <begin position="35"/>
        <end position="158"/>
    </location>
</feature>
<sequence>MDSHSNDNWNADLYDEKHAFVSNFGNDLVKLLNPRKGEKILDIGCGTGDLAKRLSDCGSDVIGIDQSENMVSQAKEKYPNLTFIVQDVADMSYDYEFDAVFSNATLHWVKQSKQALRCIFKSLKQGGRFIAEFGGKGNVQIIADEVIKQIKKSGFKWNEEQFPWYFPSIGEYTSLMEETGFRVTFAQHFDRPTLLDGDEGLRNWIEMFCSGMFEGIDHKSKDNIVLNVEGEVKSRLYKDGQWMADYKRIRVIGVKE</sequence>
<dbReference type="PANTHER" id="PTHR43861:SF1">
    <property type="entry name" value="TRANS-ACONITATE 2-METHYLTRANSFERASE"/>
    <property type="match status" value="1"/>
</dbReference>
<comment type="caution">
    <text evidence="2">The sequence shown here is derived from an EMBL/GenBank/DDBJ whole genome shotgun (WGS) entry which is preliminary data.</text>
</comment>
<dbReference type="CDD" id="cd02440">
    <property type="entry name" value="AdoMet_MTases"/>
    <property type="match status" value="1"/>
</dbReference>
<dbReference type="Proteomes" id="UP000245998">
    <property type="component" value="Unassembled WGS sequence"/>
</dbReference>
<keyword evidence="2" id="KW-0489">Methyltransferase</keyword>
<dbReference type="InterPro" id="IPR025714">
    <property type="entry name" value="Methyltranfer_dom"/>
</dbReference>
<evidence type="ECO:0000313" key="2">
    <source>
        <dbReference type="EMBL" id="PWA11154.1"/>
    </source>
</evidence>
<dbReference type="AlphaFoldDB" id="A0A2U1K1T8"/>
<proteinExistence type="predicted"/>
<reference evidence="2 3" key="1">
    <citation type="submission" date="2018-04" db="EMBL/GenBank/DDBJ databases">
        <title>Camelliibacillus theae gen. nov., sp. nov., isolated from Pu'er tea.</title>
        <authorList>
            <person name="Niu L."/>
        </authorList>
    </citation>
    <scope>NUCLEOTIDE SEQUENCE [LARGE SCALE GENOMIC DNA]</scope>
    <source>
        <strain evidence="2 3">T8</strain>
    </source>
</reference>
<dbReference type="OrthoDB" id="9760689at2"/>
<keyword evidence="2" id="KW-0808">Transferase</keyword>
<dbReference type="SUPFAM" id="SSF53335">
    <property type="entry name" value="S-adenosyl-L-methionine-dependent methyltransferases"/>
    <property type="match status" value="1"/>
</dbReference>
<dbReference type="RefSeq" id="WP_116554749.1">
    <property type="nucleotide sequence ID" value="NZ_QCZG01000018.1"/>
</dbReference>
<protein>
    <submittedName>
        <fullName evidence="2">SAM-dependent methyltransferase</fullName>
    </submittedName>
</protein>